<evidence type="ECO:0000256" key="2">
    <source>
        <dbReference type="ARBA" id="ARBA00004123"/>
    </source>
</evidence>
<dbReference type="SUPFAM" id="SSF52490">
    <property type="entry name" value="Tubulin nucleotide-binding domain-like"/>
    <property type="match status" value="1"/>
</dbReference>
<dbReference type="PRINTS" id="PR01224">
    <property type="entry name" value="DELTATUBULIN"/>
</dbReference>
<evidence type="ECO:0000256" key="6">
    <source>
        <dbReference type="ARBA" id="ARBA00022701"/>
    </source>
</evidence>
<keyword evidence="8" id="KW-0970">Cilium biogenesis/degradation</keyword>
<keyword evidence="6 14" id="KW-0493">Microtubule</keyword>
<dbReference type="Gene3D" id="3.40.50.1440">
    <property type="entry name" value="Tubulin/FtsZ, GTPase domain"/>
    <property type="match status" value="1"/>
</dbReference>
<keyword evidence="10" id="KW-0539">Nucleus</keyword>
<evidence type="ECO:0000313" key="17">
    <source>
        <dbReference type="EMBL" id="GMH63903.1"/>
    </source>
</evidence>
<comment type="similarity">
    <text evidence="4 14">Belongs to the tubulin family.</text>
</comment>
<evidence type="ECO:0000256" key="4">
    <source>
        <dbReference type="ARBA" id="ARBA00009636"/>
    </source>
</evidence>
<dbReference type="OrthoDB" id="10250004at2759"/>
<feature type="compositionally biased region" description="Low complexity" evidence="15">
    <location>
        <begin position="8"/>
        <end position="17"/>
    </location>
</feature>
<dbReference type="GO" id="GO:0030030">
    <property type="term" value="P:cell projection organization"/>
    <property type="evidence" value="ECO:0007669"/>
    <property type="project" value="UniProtKB-KW"/>
</dbReference>
<keyword evidence="11" id="KW-0966">Cell projection</keyword>
<evidence type="ECO:0000256" key="3">
    <source>
        <dbReference type="ARBA" id="ARBA00004138"/>
    </source>
</evidence>
<evidence type="ECO:0000256" key="12">
    <source>
        <dbReference type="ARBA" id="ARBA00030594"/>
    </source>
</evidence>
<sequence length="446" mass="48728">MYFRHPSKTATTPISTSPSPPPKPTARAILIDTEPKVLNKCLLPHSPLNFKYDPGLSCKVGDGGGAGNNWARGNALWEREEVREQIMDTIRREIERNDRLSSFHIISSLAGGTGSGLGCAVTCGVKDFFSSSGLCMNTVVSPFSAGEVIVQDYNAALSMASLLKSSDGIVAMDNEVAIRKCRKGWRIERPLMSDVNRMMAEGIGGAIKESYGSREDEASGSRPRGVAELLAGCVPHQSYKIVNVTHAPTMPESSVEFTRDTWEGGIVGRLRQMNRTGCEVEQEIKWGAKEETQKTVASMLVLRGDGGLPPNLSRPPTLFEPRRSPHLPPPSPPSHKSPPLPPSNRTDDVWEVPLTPFHDSSYPPFISPPPFSCSRSYLNYVGDKHGCLCSNSNLPALRALSPIAGAMRKHSARAYLWQYEKHGVGEAEWEEVWNTGTEATGNYGRL</sequence>
<comment type="subcellular location">
    <subcellularLocation>
        <location evidence="3">Cell projection</location>
        <location evidence="3">Cilium</location>
    </subcellularLocation>
    <subcellularLocation>
        <location evidence="1">Cytoplasm</location>
        <location evidence="1">Cytoskeleton</location>
        <location evidence="1">Microtubule organizing center</location>
        <location evidence="1">Centrosome</location>
        <location evidence="1">Centriole</location>
    </subcellularLocation>
    <subcellularLocation>
        <location evidence="2">Nucleus</location>
    </subcellularLocation>
</comment>
<dbReference type="GO" id="GO:0005814">
    <property type="term" value="C:centriole"/>
    <property type="evidence" value="ECO:0007669"/>
    <property type="project" value="UniProtKB-SubCell"/>
</dbReference>
<reference evidence="17" key="1">
    <citation type="submission" date="2022-07" db="EMBL/GenBank/DDBJ databases">
        <title>Genome analysis of Parmales, a sister group of diatoms, reveals the evolutionary specialization of diatoms from phago-mixotrophs to photoautotrophs.</title>
        <authorList>
            <person name="Ban H."/>
            <person name="Sato S."/>
            <person name="Yoshikawa S."/>
            <person name="Kazumasa Y."/>
            <person name="Nakamura Y."/>
            <person name="Ichinomiya M."/>
            <person name="Saitoh K."/>
            <person name="Sato N."/>
            <person name="Blanc-Mathieu R."/>
            <person name="Endo H."/>
            <person name="Kuwata A."/>
            <person name="Ogata H."/>
        </authorList>
    </citation>
    <scope>NUCLEOTIDE SEQUENCE</scope>
</reference>
<evidence type="ECO:0000259" key="16">
    <source>
        <dbReference type="SMART" id="SM00864"/>
    </source>
</evidence>
<feature type="compositionally biased region" description="Pro residues" evidence="15">
    <location>
        <begin position="326"/>
        <end position="342"/>
    </location>
</feature>
<dbReference type="EMBL" id="BRXZ01001156">
    <property type="protein sequence ID" value="GMH63903.1"/>
    <property type="molecule type" value="Genomic_DNA"/>
</dbReference>
<dbReference type="InterPro" id="IPR017975">
    <property type="entry name" value="Tubulin_CS"/>
</dbReference>
<keyword evidence="18" id="KW-1185">Reference proteome</keyword>
<feature type="region of interest" description="Disordered" evidence="15">
    <location>
        <begin position="1"/>
        <end position="24"/>
    </location>
</feature>
<name>A0A9W7E2Y8_9STRA</name>
<dbReference type="PANTHER" id="PTHR11588">
    <property type="entry name" value="TUBULIN"/>
    <property type="match status" value="1"/>
</dbReference>
<dbReference type="InterPro" id="IPR008280">
    <property type="entry name" value="Tub_FtsZ_C"/>
</dbReference>
<evidence type="ECO:0000256" key="11">
    <source>
        <dbReference type="ARBA" id="ARBA00023273"/>
    </source>
</evidence>
<dbReference type="InterPro" id="IPR002967">
    <property type="entry name" value="Delta_tubulin"/>
</dbReference>
<dbReference type="GO" id="GO:0005525">
    <property type="term" value="F:GTP binding"/>
    <property type="evidence" value="ECO:0007669"/>
    <property type="project" value="UniProtKB-UniRule"/>
</dbReference>
<evidence type="ECO:0000256" key="15">
    <source>
        <dbReference type="SAM" id="MobiDB-lite"/>
    </source>
</evidence>
<dbReference type="SMART" id="SM00864">
    <property type="entry name" value="Tubulin"/>
    <property type="match status" value="1"/>
</dbReference>
<dbReference type="GO" id="GO:0005200">
    <property type="term" value="F:structural constituent of cytoskeleton"/>
    <property type="evidence" value="ECO:0007669"/>
    <property type="project" value="InterPro"/>
</dbReference>
<feature type="region of interest" description="Disordered" evidence="15">
    <location>
        <begin position="303"/>
        <end position="351"/>
    </location>
</feature>
<dbReference type="GO" id="GO:0005929">
    <property type="term" value="C:cilium"/>
    <property type="evidence" value="ECO:0007669"/>
    <property type="project" value="UniProtKB-SubCell"/>
</dbReference>
<dbReference type="Pfam" id="PF00091">
    <property type="entry name" value="Tubulin"/>
    <property type="match status" value="1"/>
</dbReference>
<evidence type="ECO:0000256" key="10">
    <source>
        <dbReference type="ARBA" id="ARBA00023242"/>
    </source>
</evidence>
<dbReference type="GO" id="GO:0005634">
    <property type="term" value="C:nucleus"/>
    <property type="evidence" value="ECO:0007669"/>
    <property type="project" value="UniProtKB-SubCell"/>
</dbReference>
<dbReference type="InterPro" id="IPR036525">
    <property type="entry name" value="Tubulin/FtsZ_GTPase_sf"/>
</dbReference>
<evidence type="ECO:0000256" key="13">
    <source>
        <dbReference type="ARBA" id="ARBA00046149"/>
    </source>
</evidence>
<keyword evidence="9 14" id="KW-0342">GTP-binding</keyword>
<evidence type="ECO:0000256" key="5">
    <source>
        <dbReference type="ARBA" id="ARBA00014184"/>
    </source>
</evidence>
<evidence type="ECO:0000256" key="7">
    <source>
        <dbReference type="ARBA" id="ARBA00022741"/>
    </source>
</evidence>
<organism evidence="17 18">
    <name type="scientific">Triparma retinervis</name>
    <dbReference type="NCBI Taxonomy" id="2557542"/>
    <lineage>
        <taxon>Eukaryota</taxon>
        <taxon>Sar</taxon>
        <taxon>Stramenopiles</taxon>
        <taxon>Ochrophyta</taxon>
        <taxon>Bolidophyceae</taxon>
        <taxon>Parmales</taxon>
        <taxon>Triparmaceae</taxon>
        <taxon>Triparma</taxon>
    </lineage>
</organism>
<evidence type="ECO:0000256" key="1">
    <source>
        <dbReference type="ARBA" id="ARBA00004114"/>
    </source>
</evidence>
<comment type="caution">
    <text evidence="17">The sequence shown here is derived from an EMBL/GenBank/DDBJ whole genome shotgun (WGS) entry which is preliminary data.</text>
</comment>
<accession>A0A9W7E2Y8</accession>
<evidence type="ECO:0000256" key="9">
    <source>
        <dbReference type="ARBA" id="ARBA00023134"/>
    </source>
</evidence>
<dbReference type="InterPro" id="IPR000217">
    <property type="entry name" value="Tubulin"/>
</dbReference>
<dbReference type="GO" id="GO:0005874">
    <property type="term" value="C:microtubule"/>
    <property type="evidence" value="ECO:0007669"/>
    <property type="project" value="UniProtKB-KW"/>
</dbReference>
<feature type="domain" description="Tubulin/FtsZ GTPase" evidence="16">
    <location>
        <begin position="10"/>
        <end position="215"/>
    </location>
</feature>
<dbReference type="GO" id="GO:0007017">
    <property type="term" value="P:microtubule-based process"/>
    <property type="evidence" value="ECO:0007669"/>
    <property type="project" value="InterPro"/>
</dbReference>
<dbReference type="SUPFAM" id="SSF55307">
    <property type="entry name" value="Tubulin C-terminal domain-like"/>
    <property type="match status" value="1"/>
</dbReference>
<keyword evidence="7 14" id="KW-0547">Nucleotide-binding</keyword>
<comment type="function">
    <text evidence="13">Acts as a positive regulator of hedgehog signaling and regulates ciliary function.</text>
</comment>
<gene>
    <name evidence="17" type="ORF">TrRE_jg9587</name>
</gene>
<dbReference type="PROSITE" id="PS00227">
    <property type="entry name" value="TUBULIN"/>
    <property type="match status" value="1"/>
</dbReference>
<dbReference type="InterPro" id="IPR003008">
    <property type="entry name" value="Tubulin_FtsZ_GTPase"/>
</dbReference>
<evidence type="ECO:0000256" key="8">
    <source>
        <dbReference type="ARBA" id="ARBA00022794"/>
    </source>
</evidence>
<proteinExistence type="inferred from homology"/>
<protein>
    <recommendedName>
        <fullName evidence="5">Tubulin delta chain</fullName>
    </recommendedName>
    <alternativeName>
        <fullName evidence="12">Delta-tubulin</fullName>
    </alternativeName>
</protein>
<evidence type="ECO:0000313" key="18">
    <source>
        <dbReference type="Proteomes" id="UP001165082"/>
    </source>
</evidence>
<evidence type="ECO:0000256" key="14">
    <source>
        <dbReference type="RuleBase" id="RU000352"/>
    </source>
</evidence>
<dbReference type="Proteomes" id="UP001165082">
    <property type="component" value="Unassembled WGS sequence"/>
</dbReference>
<dbReference type="AlphaFoldDB" id="A0A9W7E2Y8"/>
<dbReference type="PRINTS" id="PR01161">
    <property type="entry name" value="TUBULIN"/>
</dbReference>